<evidence type="ECO:0000256" key="2">
    <source>
        <dbReference type="SAM" id="SignalP"/>
    </source>
</evidence>
<protein>
    <recommendedName>
        <fullName evidence="3">DUF4774 domain-containing protein</fullName>
    </recommendedName>
</protein>
<proteinExistence type="predicted"/>
<reference evidence="4" key="1">
    <citation type="submission" date="2021-03" db="EMBL/GenBank/DDBJ databases">
        <title>Chromosome level genome of the anhydrobiotic midge Polypedilum vanderplanki.</title>
        <authorList>
            <person name="Yoshida Y."/>
            <person name="Kikawada T."/>
            <person name="Gusev O."/>
        </authorList>
    </citation>
    <scope>NUCLEOTIDE SEQUENCE</scope>
    <source>
        <strain evidence="4">NIAS01</strain>
        <tissue evidence="4">Whole body or cell culture</tissue>
    </source>
</reference>
<dbReference type="AlphaFoldDB" id="A0A9J6C8B9"/>
<dbReference type="InterPro" id="IPR031942">
    <property type="entry name" value="DUF4774"/>
</dbReference>
<feature type="chain" id="PRO_5039920486" description="DUF4774 domain-containing protein" evidence="2">
    <location>
        <begin position="21"/>
        <end position="474"/>
    </location>
</feature>
<accession>A0A9J6C8B9</accession>
<feature type="region of interest" description="Disordered" evidence="1">
    <location>
        <begin position="324"/>
        <end position="363"/>
    </location>
</feature>
<name>A0A9J6C8B9_POLVA</name>
<dbReference type="Pfam" id="PF15999">
    <property type="entry name" value="DUF4774"/>
    <property type="match status" value="1"/>
</dbReference>
<dbReference type="EMBL" id="JADBJN010000002">
    <property type="protein sequence ID" value="KAG5678112.1"/>
    <property type="molecule type" value="Genomic_DNA"/>
</dbReference>
<evidence type="ECO:0000313" key="4">
    <source>
        <dbReference type="EMBL" id="KAG5678112.1"/>
    </source>
</evidence>
<comment type="caution">
    <text evidence="4">The sequence shown here is derived from an EMBL/GenBank/DDBJ whole genome shotgun (WGS) entry which is preliminary data.</text>
</comment>
<dbReference type="Proteomes" id="UP001107558">
    <property type="component" value="Chromosome 2"/>
</dbReference>
<dbReference type="OrthoDB" id="8194084at2759"/>
<feature type="compositionally biased region" description="Acidic residues" evidence="1">
    <location>
        <begin position="344"/>
        <end position="353"/>
    </location>
</feature>
<organism evidence="4 5">
    <name type="scientific">Polypedilum vanderplanki</name>
    <name type="common">Sleeping chironomid midge</name>
    <dbReference type="NCBI Taxonomy" id="319348"/>
    <lineage>
        <taxon>Eukaryota</taxon>
        <taxon>Metazoa</taxon>
        <taxon>Ecdysozoa</taxon>
        <taxon>Arthropoda</taxon>
        <taxon>Hexapoda</taxon>
        <taxon>Insecta</taxon>
        <taxon>Pterygota</taxon>
        <taxon>Neoptera</taxon>
        <taxon>Endopterygota</taxon>
        <taxon>Diptera</taxon>
        <taxon>Nematocera</taxon>
        <taxon>Chironomoidea</taxon>
        <taxon>Chironomidae</taxon>
        <taxon>Chironominae</taxon>
        <taxon>Polypedilum</taxon>
        <taxon>Polypedilum</taxon>
    </lineage>
</organism>
<sequence>MMKFFVTLSLIVAYISLTSCRPQSVQVEKQRLFHVENLEIPREQPKEKRGSAEETKRILQEINKINIALGYIPRQGYGFPRNAGNNDGYFYPRQQFQTRPEFFNKPKNNQQISNRNFKNQRAINPFSAQNYYYPAPYLHVPINGKPLKFKNIKSSNFMYPVIYSPLNVLPLNGKISKDMKDDSIKLGTIVVMTQQDEKRSPKSVETELEKKVNGTKVTKKPVYEATESSLIEEFVNYVPAALGLTDLDDDDSEEERVETKPPVPLLPAIKNDKFLNFAKKHPHEIEGEQNYRIQIPPLPPVNRAFNFSNSIERIQNLTKQFSFQREDAQKKSEDLTTTSAPTPEDIEEETEEKADDKEDEKSPFGFVFGPKQQLQTFKEGGLIIQRLRVRHGGIAIAGPGGVATAGSGGTAIVGPNGIAFTHPRGLAIGGPGAKIYAVPESTNLEQLALTHKARKLDDEGVLVARGPAIFYNKE</sequence>
<feature type="compositionally biased region" description="Basic and acidic residues" evidence="1">
    <location>
        <begin position="324"/>
        <end position="334"/>
    </location>
</feature>
<feature type="signal peptide" evidence="2">
    <location>
        <begin position="1"/>
        <end position="20"/>
    </location>
</feature>
<evidence type="ECO:0000259" key="3">
    <source>
        <dbReference type="Pfam" id="PF15999"/>
    </source>
</evidence>
<dbReference type="PROSITE" id="PS51257">
    <property type="entry name" value="PROKAR_LIPOPROTEIN"/>
    <property type="match status" value="1"/>
</dbReference>
<keyword evidence="2" id="KW-0732">Signal</keyword>
<evidence type="ECO:0000256" key="1">
    <source>
        <dbReference type="SAM" id="MobiDB-lite"/>
    </source>
</evidence>
<keyword evidence="5" id="KW-1185">Reference proteome</keyword>
<feature type="domain" description="DUF4774" evidence="3">
    <location>
        <begin position="386"/>
        <end position="437"/>
    </location>
</feature>
<evidence type="ECO:0000313" key="5">
    <source>
        <dbReference type="Proteomes" id="UP001107558"/>
    </source>
</evidence>
<gene>
    <name evidence="4" type="ORF">PVAND_007812</name>
</gene>